<dbReference type="InterPro" id="IPR023151">
    <property type="entry name" value="PEP_util_CS"/>
</dbReference>
<dbReference type="InterPro" id="IPR050499">
    <property type="entry name" value="PEP-utilizing_PTS_enzyme"/>
</dbReference>
<feature type="domain" description="PEP-utilising enzyme C-terminal" evidence="18">
    <location>
        <begin position="259"/>
        <end position="545"/>
    </location>
</feature>
<dbReference type="InterPro" id="IPR015813">
    <property type="entry name" value="Pyrv/PenolPyrv_kinase-like_dom"/>
</dbReference>
<dbReference type="Gene3D" id="3.50.30.10">
    <property type="entry name" value="Phosphohistidine domain"/>
    <property type="match status" value="1"/>
</dbReference>
<evidence type="ECO:0000313" key="21">
    <source>
        <dbReference type="Proteomes" id="UP001228690"/>
    </source>
</evidence>
<keyword evidence="9 16" id="KW-0762">Sugar transport</keyword>
<evidence type="ECO:0000313" key="20">
    <source>
        <dbReference type="EMBL" id="WGK68167.1"/>
    </source>
</evidence>
<protein>
    <recommendedName>
        <fullName evidence="6 16">Phosphoenolpyruvate-protein phosphotransferase</fullName>
        <ecNumber evidence="5 16">2.7.3.9</ecNumber>
    </recommendedName>
    <alternativeName>
        <fullName evidence="15 16">Phosphotransferase system, enzyme I</fullName>
    </alternativeName>
</protein>
<evidence type="ECO:0000256" key="9">
    <source>
        <dbReference type="ARBA" id="ARBA00022597"/>
    </source>
</evidence>
<dbReference type="Pfam" id="PF05524">
    <property type="entry name" value="PEP-utilisers_N"/>
    <property type="match status" value="1"/>
</dbReference>
<evidence type="ECO:0000256" key="8">
    <source>
        <dbReference type="ARBA" id="ARBA00022490"/>
    </source>
</evidence>
<dbReference type="Gene3D" id="3.20.20.60">
    <property type="entry name" value="Phosphoenolpyruvate-binding domains"/>
    <property type="match status" value="1"/>
</dbReference>
<evidence type="ECO:0000256" key="3">
    <source>
        <dbReference type="ARBA" id="ARBA00004496"/>
    </source>
</evidence>
<dbReference type="InterPro" id="IPR008279">
    <property type="entry name" value="PEP-util_enz_mobile_dom"/>
</dbReference>
<dbReference type="Pfam" id="PF02896">
    <property type="entry name" value="PEP-utilizers_C"/>
    <property type="match status" value="1"/>
</dbReference>
<evidence type="ECO:0000259" key="18">
    <source>
        <dbReference type="Pfam" id="PF02896"/>
    </source>
</evidence>
<dbReference type="InterPro" id="IPR000121">
    <property type="entry name" value="PEP_util_C"/>
</dbReference>
<dbReference type="NCBIfam" id="TIGR01417">
    <property type="entry name" value="PTS_I_fam"/>
    <property type="match status" value="1"/>
</dbReference>
<evidence type="ECO:0000256" key="6">
    <source>
        <dbReference type="ARBA" id="ARBA00016544"/>
    </source>
</evidence>
<evidence type="ECO:0000256" key="16">
    <source>
        <dbReference type="PIRNR" id="PIRNR000732"/>
    </source>
</evidence>
<dbReference type="InterPro" id="IPR024692">
    <property type="entry name" value="PTS_EI"/>
</dbReference>
<feature type="domain" description="Phosphotransferase system enzyme I N-terminal" evidence="19">
    <location>
        <begin position="7"/>
        <end position="130"/>
    </location>
</feature>
<evidence type="ECO:0000256" key="14">
    <source>
        <dbReference type="ARBA" id="ARBA00022842"/>
    </source>
</evidence>
<sequence>MLEQKYSGIKASAGIAIGKALIYQRKEFQIPDRQIAEGDVVAEVERLSKGLKEATAQLEQVHQQALENLGKDEAEIFEGHLEILGDEDLIGEIRGKIRGELVPAEKACHDVYEANAQELAELDNEYMRERANDVRDIGKRLIHAVAGIKMVSLAGQAEQVIVIAEDLMPSDTAQMDRNKVLGFAIDKGGPTSHVAIMAQSLEIPAIVGAGNISSKIKTGDMLILDPASELVIVNPGEKSLSYYRKRLEGYRQEQVKLSGLKELSAETTDGHQVELCANIGSEKDIEGALRNGAEGVGLFRTEFLYMDRSAMPDEEEQFEAYKVIAEGFTAARPVIVRTMDIGGDKGLSYFDIPQEENPFLGWRAIRICLDMPEILRTQLRAILRASQFGKLRIMFPMVISCREIDQLIEILQEVKEELWEKHVEFDESIEVGIMIETPGAALIADKLIEKVDFFSIGTNDLTQYTLAVDRGNEKIAHLYQSFHPAVLRLIKLVIDASHKAGKWTGMCGSFAGNEEATLLLLGLGLDEFSMSAVNLPRIKRLIRGVSYAECEKLAARVLDLSYSYEVREQLKKYSSKVEL</sequence>
<evidence type="ECO:0000256" key="2">
    <source>
        <dbReference type="ARBA" id="ARBA00001946"/>
    </source>
</evidence>
<dbReference type="SUPFAM" id="SSF52009">
    <property type="entry name" value="Phosphohistidine domain"/>
    <property type="match status" value="1"/>
</dbReference>
<keyword evidence="8 16" id="KW-0963">Cytoplasm</keyword>
<comment type="catalytic activity">
    <reaction evidence="1 16">
        <text>L-histidyl-[protein] + phosphoenolpyruvate = N(pros)-phospho-L-histidyl-[protein] + pyruvate</text>
        <dbReference type="Rhea" id="RHEA:23880"/>
        <dbReference type="Rhea" id="RHEA-COMP:9745"/>
        <dbReference type="Rhea" id="RHEA-COMP:9746"/>
        <dbReference type="ChEBI" id="CHEBI:15361"/>
        <dbReference type="ChEBI" id="CHEBI:29979"/>
        <dbReference type="ChEBI" id="CHEBI:58702"/>
        <dbReference type="ChEBI" id="CHEBI:64837"/>
        <dbReference type="EC" id="2.7.3.9"/>
    </reaction>
</comment>
<gene>
    <name evidence="20" type="primary">ptsP</name>
    <name evidence="20" type="ORF">P0082_06690</name>
</gene>
<dbReference type="EMBL" id="CP123443">
    <property type="protein sequence ID" value="WGK68167.1"/>
    <property type="molecule type" value="Genomic_DNA"/>
</dbReference>
<keyword evidence="21" id="KW-1185">Reference proteome</keyword>
<evidence type="ECO:0000256" key="11">
    <source>
        <dbReference type="ARBA" id="ARBA00022683"/>
    </source>
</evidence>
<dbReference type="EC" id="2.7.3.9" evidence="5 16"/>
<proteinExistence type="inferred from homology"/>
<dbReference type="InterPro" id="IPR040442">
    <property type="entry name" value="Pyrv_kinase-like_dom_sf"/>
</dbReference>
<dbReference type="PRINTS" id="PR01736">
    <property type="entry name" value="PHPHTRNFRASE"/>
</dbReference>
<evidence type="ECO:0000256" key="13">
    <source>
        <dbReference type="ARBA" id="ARBA00022777"/>
    </source>
</evidence>
<evidence type="ECO:0000256" key="15">
    <source>
        <dbReference type="ARBA" id="ARBA00033235"/>
    </source>
</evidence>
<keyword evidence="7 16" id="KW-0813">Transport</keyword>
<evidence type="ECO:0000259" key="19">
    <source>
        <dbReference type="Pfam" id="PF05524"/>
    </source>
</evidence>
<dbReference type="SUPFAM" id="SSF51621">
    <property type="entry name" value="Phosphoenolpyruvate/pyruvate domain"/>
    <property type="match status" value="1"/>
</dbReference>
<keyword evidence="12 16" id="KW-0479">Metal-binding</keyword>
<comment type="similarity">
    <text evidence="4 16">Belongs to the PEP-utilizing enzyme family.</text>
</comment>
<dbReference type="InterPro" id="IPR036637">
    <property type="entry name" value="Phosphohistidine_dom_sf"/>
</dbReference>
<evidence type="ECO:0000256" key="5">
    <source>
        <dbReference type="ARBA" id="ARBA00012232"/>
    </source>
</evidence>
<comment type="cofactor">
    <cofactor evidence="2 16">
        <name>Mg(2+)</name>
        <dbReference type="ChEBI" id="CHEBI:18420"/>
    </cofactor>
</comment>
<evidence type="ECO:0000256" key="1">
    <source>
        <dbReference type="ARBA" id="ARBA00000683"/>
    </source>
</evidence>
<dbReference type="Pfam" id="PF00391">
    <property type="entry name" value="PEP-utilizers"/>
    <property type="match status" value="1"/>
</dbReference>
<keyword evidence="11 16" id="KW-0598">Phosphotransferase system</keyword>
<dbReference type="GO" id="GO:0008965">
    <property type="term" value="F:phosphoenolpyruvate-protein phosphotransferase activity"/>
    <property type="evidence" value="ECO:0007669"/>
    <property type="project" value="UniProtKB-EC"/>
</dbReference>
<dbReference type="PANTHER" id="PTHR46244:SF6">
    <property type="entry name" value="PHOSPHOENOLPYRUVATE-PROTEIN PHOSPHOTRANSFERASE"/>
    <property type="match status" value="1"/>
</dbReference>
<accession>A0ABY8MDX0</accession>
<reference evidence="20 21" key="1">
    <citation type="submission" date="2023-04" db="EMBL/GenBank/DDBJ databases">
        <title>Spirochaete genome identified in red abalone sample constitutes a novel genus.</title>
        <authorList>
            <person name="Sharma S.P."/>
            <person name="Purcell C.M."/>
            <person name="Hyde J.R."/>
            <person name="Severin A.J."/>
        </authorList>
    </citation>
    <scope>NUCLEOTIDE SEQUENCE [LARGE SCALE GENOMIC DNA]</scope>
    <source>
        <strain evidence="20 21">SP-2023</strain>
    </source>
</reference>
<dbReference type="PANTHER" id="PTHR46244">
    <property type="entry name" value="PHOSPHOENOLPYRUVATE-PROTEIN PHOSPHOTRANSFERASE"/>
    <property type="match status" value="1"/>
</dbReference>
<keyword evidence="14 16" id="KW-0460">Magnesium</keyword>
<dbReference type="Proteomes" id="UP001228690">
    <property type="component" value="Chromosome"/>
</dbReference>
<dbReference type="InterPro" id="IPR008731">
    <property type="entry name" value="PTS_EIN"/>
</dbReference>
<evidence type="ECO:0000256" key="7">
    <source>
        <dbReference type="ARBA" id="ARBA00022448"/>
    </source>
</evidence>
<dbReference type="InterPro" id="IPR036618">
    <property type="entry name" value="PtsI_HPr-bd_sf"/>
</dbReference>
<dbReference type="SUPFAM" id="SSF47831">
    <property type="entry name" value="Enzyme I of the PEP:sugar phosphotransferase system HPr-binding (sub)domain"/>
    <property type="match status" value="1"/>
</dbReference>
<dbReference type="PIRSF" id="PIRSF000732">
    <property type="entry name" value="PTS_enzyme_I"/>
    <property type="match status" value="1"/>
</dbReference>
<keyword evidence="10 16" id="KW-0808">Transferase</keyword>
<comment type="function">
    <text evidence="16">General (non sugar-specific) component of the phosphoenolpyruvate-dependent sugar phosphotransferase system (sugar PTS). This major carbohydrate active-transport system catalyzes the phosphorylation of incoming sugar substrates concomitantly with their translocation across the cell membrane. Enzyme I transfers the phosphoryl group from phosphoenolpyruvate (PEP) to the phosphoryl carrier protein (HPr).</text>
</comment>
<evidence type="ECO:0000256" key="12">
    <source>
        <dbReference type="ARBA" id="ARBA00022723"/>
    </source>
</evidence>
<dbReference type="Gene3D" id="1.10.274.10">
    <property type="entry name" value="PtsI, HPr-binding domain"/>
    <property type="match status" value="1"/>
</dbReference>
<evidence type="ECO:0000256" key="4">
    <source>
        <dbReference type="ARBA" id="ARBA00007837"/>
    </source>
</evidence>
<comment type="subcellular location">
    <subcellularLocation>
        <location evidence="3 16">Cytoplasm</location>
    </subcellularLocation>
</comment>
<feature type="domain" description="PEP-utilising enzyme mobile" evidence="17">
    <location>
        <begin position="158"/>
        <end position="227"/>
    </location>
</feature>
<name>A0ABY8MDX0_9SPIO</name>
<dbReference type="RefSeq" id="WP_326926337.1">
    <property type="nucleotide sequence ID" value="NZ_CP123443.1"/>
</dbReference>
<keyword evidence="13 16" id="KW-0418">Kinase</keyword>
<evidence type="ECO:0000259" key="17">
    <source>
        <dbReference type="Pfam" id="PF00391"/>
    </source>
</evidence>
<dbReference type="InterPro" id="IPR006318">
    <property type="entry name" value="PTS_EI-like"/>
</dbReference>
<evidence type="ECO:0000256" key="10">
    <source>
        <dbReference type="ARBA" id="ARBA00022679"/>
    </source>
</evidence>
<organism evidence="20 21">
    <name type="scientific">Candidatus Haliotispira prima</name>
    <dbReference type="NCBI Taxonomy" id="3034016"/>
    <lineage>
        <taxon>Bacteria</taxon>
        <taxon>Pseudomonadati</taxon>
        <taxon>Spirochaetota</taxon>
        <taxon>Spirochaetia</taxon>
        <taxon>Spirochaetales</taxon>
        <taxon>Spirochaetaceae</taxon>
        <taxon>Candidatus Haliotispira</taxon>
    </lineage>
</organism>
<dbReference type="PROSITE" id="PS00742">
    <property type="entry name" value="PEP_ENZYMES_2"/>
    <property type="match status" value="1"/>
</dbReference>